<dbReference type="PROSITE" id="PS00156">
    <property type="entry name" value="OMPDECASE"/>
    <property type="match status" value="1"/>
</dbReference>
<dbReference type="InterPro" id="IPR018089">
    <property type="entry name" value="OMPdecase_AS"/>
</dbReference>
<dbReference type="InterPro" id="IPR011995">
    <property type="entry name" value="OMPdecase_type-2"/>
</dbReference>
<evidence type="ECO:0000256" key="7">
    <source>
        <dbReference type="HAMAP-Rule" id="MF_01215"/>
    </source>
</evidence>
<dbReference type="AlphaFoldDB" id="A0AA90NYY2"/>
<comment type="catalytic activity">
    <reaction evidence="6 7">
        <text>orotidine 5'-phosphate + H(+) = UMP + CO2</text>
        <dbReference type="Rhea" id="RHEA:11596"/>
        <dbReference type="ChEBI" id="CHEBI:15378"/>
        <dbReference type="ChEBI" id="CHEBI:16526"/>
        <dbReference type="ChEBI" id="CHEBI:57538"/>
        <dbReference type="ChEBI" id="CHEBI:57865"/>
        <dbReference type="EC" id="4.1.1.23"/>
    </reaction>
</comment>
<gene>
    <name evidence="7 9" type="primary">pyrF</name>
    <name evidence="9" type="ORF">QS748_00915</name>
</gene>
<dbReference type="EMBL" id="JASXSV010000001">
    <property type="protein sequence ID" value="MDP0587831.1"/>
    <property type="molecule type" value="Genomic_DNA"/>
</dbReference>
<evidence type="ECO:0000256" key="2">
    <source>
        <dbReference type="ARBA" id="ARBA00008847"/>
    </source>
</evidence>
<dbReference type="SUPFAM" id="SSF51366">
    <property type="entry name" value="Ribulose-phoshate binding barrel"/>
    <property type="match status" value="1"/>
</dbReference>
<evidence type="ECO:0000256" key="5">
    <source>
        <dbReference type="ARBA" id="ARBA00023239"/>
    </source>
</evidence>
<keyword evidence="3 7" id="KW-0210">Decarboxylase</keyword>
<dbReference type="HAMAP" id="MF_01215">
    <property type="entry name" value="OMPdecase_type2"/>
    <property type="match status" value="1"/>
</dbReference>
<dbReference type="SMART" id="SM00934">
    <property type="entry name" value="OMPdecase"/>
    <property type="match status" value="1"/>
</dbReference>
<comment type="similarity">
    <text evidence="2 7">Belongs to the OMP decarboxylase family. Type 2 subfamily.</text>
</comment>
<evidence type="ECO:0000259" key="8">
    <source>
        <dbReference type="SMART" id="SM00934"/>
    </source>
</evidence>
<sequence>MSFLSQLDLSIETNNSFICVGLDPLQERLPQTIKSKPKAIFEFNKGIIDATADLVCSYKPQAAYYHAQGAEDQLTLTINYIHQYYPHIPVILDAKRGDIGSTADQYAKEAFERYQADAVTVNPYMGVDSIESFTRYKNKGVIVLCRTSNPGADAIQNLIVGDRYLYEVIAEKAINEWNENGNILLVVGATNPKELRRIRKASGDTTLLVPGIGAQGGDIEAIVKGGLNNLNKGIIISSSRSIIYASNGSDFQNAARRATIHLRDTVNIYR</sequence>
<comment type="caution">
    <text evidence="9">The sequence shown here is derived from an EMBL/GenBank/DDBJ whole genome shotgun (WGS) entry which is preliminary data.</text>
</comment>
<dbReference type="PANTHER" id="PTHR43375:SF1">
    <property type="entry name" value="OROTIDINE 5'-PHOSPHATE DECARBOXYLASE"/>
    <property type="match status" value="1"/>
</dbReference>
<feature type="active site" description="Proton donor" evidence="7">
    <location>
        <position position="95"/>
    </location>
</feature>
<evidence type="ECO:0000256" key="4">
    <source>
        <dbReference type="ARBA" id="ARBA00022975"/>
    </source>
</evidence>
<proteinExistence type="inferred from homology"/>
<dbReference type="InterPro" id="IPR011060">
    <property type="entry name" value="RibuloseP-bd_barrel"/>
</dbReference>
<dbReference type="InterPro" id="IPR013785">
    <property type="entry name" value="Aldolase_TIM"/>
</dbReference>
<name>A0AA90NYY2_9GAMM</name>
<reference evidence="9 10" key="1">
    <citation type="journal article" date="2023" name="bioRxiv">
        <title>An intranuclear bacterial parasite of deep-sea mussels expresses apoptosis inhibitors acquired from its host.</title>
        <authorList>
            <person name="Gonzalez Porras M.A."/>
            <person name="Assie A."/>
            <person name="Tietjen M."/>
            <person name="Violette M."/>
            <person name="Kleiner M."/>
            <person name="Gruber-Vodicka H."/>
            <person name="Dubilier N."/>
            <person name="Leisch N."/>
        </authorList>
    </citation>
    <scope>NUCLEOTIDE SEQUENCE [LARGE SCALE GENOMIC DNA]</scope>
    <source>
        <strain evidence="9">IAP13</strain>
    </source>
</reference>
<evidence type="ECO:0000313" key="10">
    <source>
        <dbReference type="Proteomes" id="UP001178148"/>
    </source>
</evidence>
<dbReference type="NCBIfam" id="TIGR02127">
    <property type="entry name" value="pyrF_sub2"/>
    <property type="match status" value="1"/>
</dbReference>
<evidence type="ECO:0000256" key="6">
    <source>
        <dbReference type="ARBA" id="ARBA00049157"/>
    </source>
</evidence>
<keyword evidence="4 7" id="KW-0665">Pyrimidine biosynthesis</keyword>
<dbReference type="Proteomes" id="UP001178148">
    <property type="component" value="Unassembled WGS sequence"/>
</dbReference>
<keyword evidence="5 7" id="KW-0456">Lyase</keyword>
<accession>A0AA90NYY2</accession>
<evidence type="ECO:0000313" key="9">
    <source>
        <dbReference type="EMBL" id="MDP0587831.1"/>
    </source>
</evidence>
<organism evidence="9 10">
    <name type="scientific">Candidatus Endonucleibacter bathymodioli</name>
    <dbReference type="NCBI Taxonomy" id="539814"/>
    <lineage>
        <taxon>Bacteria</taxon>
        <taxon>Pseudomonadati</taxon>
        <taxon>Pseudomonadota</taxon>
        <taxon>Gammaproteobacteria</taxon>
        <taxon>Oceanospirillales</taxon>
        <taxon>Endozoicomonadaceae</taxon>
        <taxon>Candidatus Endonucleibacter</taxon>
    </lineage>
</organism>
<dbReference type="GO" id="GO:0006207">
    <property type="term" value="P:'de novo' pyrimidine nucleobase biosynthetic process"/>
    <property type="evidence" value="ECO:0007669"/>
    <property type="project" value="InterPro"/>
</dbReference>
<dbReference type="InterPro" id="IPR001754">
    <property type="entry name" value="OMPdeCOase_dom"/>
</dbReference>
<dbReference type="GO" id="GO:0044205">
    <property type="term" value="P:'de novo' UMP biosynthetic process"/>
    <property type="evidence" value="ECO:0007669"/>
    <property type="project" value="UniProtKB-UniRule"/>
</dbReference>
<dbReference type="Gene3D" id="3.20.20.70">
    <property type="entry name" value="Aldolase class I"/>
    <property type="match status" value="1"/>
</dbReference>
<dbReference type="GO" id="GO:0004590">
    <property type="term" value="F:orotidine-5'-phosphate decarboxylase activity"/>
    <property type="evidence" value="ECO:0007669"/>
    <property type="project" value="UniProtKB-UniRule"/>
</dbReference>
<protein>
    <recommendedName>
        <fullName evidence="7">Orotidine 5'-phosphate decarboxylase</fullName>
        <ecNumber evidence="7">4.1.1.23</ecNumber>
    </recommendedName>
    <alternativeName>
        <fullName evidence="7">OMP decarboxylase</fullName>
        <shortName evidence="7">OMPDCase</shortName>
        <shortName evidence="7">OMPdecase</shortName>
    </alternativeName>
</protein>
<comment type="pathway">
    <text evidence="1 7">Pyrimidine metabolism; UMP biosynthesis via de novo pathway; UMP from orotate: step 2/2.</text>
</comment>
<dbReference type="CDD" id="cd04725">
    <property type="entry name" value="OMP_decarboxylase_like"/>
    <property type="match status" value="1"/>
</dbReference>
<dbReference type="EC" id="4.1.1.23" evidence="7"/>
<feature type="domain" description="Orotidine 5'-phosphate decarboxylase" evidence="8">
    <location>
        <begin position="17"/>
        <end position="255"/>
    </location>
</feature>
<keyword evidence="10" id="KW-1185">Reference proteome</keyword>
<evidence type="ECO:0000256" key="3">
    <source>
        <dbReference type="ARBA" id="ARBA00022793"/>
    </source>
</evidence>
<evidence type="ECO:0000256" key="1">
    <source>
        <dbReference type="ARBA" id="ARBA00004861"/>
    </source>
</evidence>
<dbReference type="PANTHER" id="PTHR43375">
    <property type="entry name" value="OROTIDINE 5'-PHOSPHATE DECARBOXYLASE"/>
    <property type="match status" value="1"/>
</dbReference>
<dbReference type="Pfam" id="PF00215">
    <property type="entry name" value="OMPdecase"/>
    <property type="match status" value="1"/>
</dbReference>